<dbReference type="InterPro" id="IPR011605">
    <property type="entry name" value="NusB_fam"/>
</dbReference>
<keyword evidence="9" id="KW-1185">Reference proteome</keyword>
<evidence type="ECO:0000256" key="6">
    <source>
        <dbReference type="HAMAP-Rule" id="MF_00073"/>
    </source>
</evidence>
<dbReference type="SUPFAM" id="SSF48013">
    <property type="entry name" value="NusB-like"/>
    <property type="match status" value="1"/>
</dbReference>
<reference evidence="8 9" key="1">
    <citation type="submission" date="2010-02" db="EMBL/GenBank/DDBJ databases">
        <authorList>
            <person name="Weinstock G."/>
            <person name="Sodergren E."/>
            <person name="Clifton S."/>
            <person name="Fulton L."/>
            <person name="Fulton B."/>
            <person name="Courtney L."/>
            <person name="Fronick C."/>
            <person name="Harrison M."/>
            <person name="Strong C."/>
            <person name="Farmer C."/>
            <person name="Delahaunty K."/>
            <person name="Markovic C."/>
            <person name="Hall O."/>
            <person name="Minx P."/>
            <person name="Tomlinson C."/>
            <person name="Mitreva M."/>
            <person name="Nelson J."/>
            <person name="Hou S."/>
            <person name="Wollam A."/>
            <person name="Pepin K.H."/>
            <person name="Johnson M."/>
            <person name="Bhonagiri V."/>
            <person name="Zhang X."/>
            <person name="Suruliraj S."/>
            <person name="Warren W."/>
            <person name="Chinwalla A."/>
            <person name="Mardis E.R."/>
            <person name="Wilson R.K."/>
        </authorList>
    </citation>
    <scope>NUCLEOTIDE SEQUENCE [LARGE SCALE GENOMIC DNA]</scope>
    <source>
        <strain evidence="8 9">DSM 2876</strain>
    </source>
</reference>
<dbReference type="GO" id="GO:0005829">
    <property type="term" value="C:cytosol"/>
    <property type="evidence" value="ECO:0007669"/>
    <property type="project" value="TreeGrafter"/>
</dbReference>
<evidence type="ECO:0000259" key="7">
    <source>
        <dbReference type="Pfam" id="PF01029"/>
    </source>
</evidence>
<dbReference type="InterPro" id="IPR006027">
    <property type="entry name" value="NusB_RsmB_TIM44"/>
</dbReference>
<dbReference type="Pfam" id="PF01029">
    <property type="entry name" value="NusB"/>
    <property type="match status" value="1"/>
</dbReference>
<evidence type="ECO:0000256" key="1">
    <source>
        <dbReference type="ARBA" id="ARBA00005952"/>
    </source>
</evidence>
<accession>D4S015</accession>
<dbReference type="STRING" id="45851.BHV86_10580"/>
<dbReference type="Proteomes" id="UP000006238">
    <property type="component" value="Unassembled WGS sequence"/>
</dbReference>
<gene>
    <name evidence="6 8" type="primary">nusB</name>
    <name evidence="8" type="ORF">BUTYVIB_01431</name>
</gene>
<dbReference type="GO" id="GO:0006353">
    <property type="term" value="P:DNA-templated transcription termination"/>
    <property type="evidence" value="ECO:0007669"/>
    <property type="project" value="UniProtKB-UniRule"/>
</dbReference>
<dbReference type="GO" id="GO:0003723">
    <property type="term" value="F:RNA binding"/>
    <property type="evidence" value="ECO:0007669"/>
    <property type="project" value="UniProtKB-UniRule"/>
</dbReference>
<comment type="caution">
    <text evidence="8">The sequence shown here is derived from an EMBL/GenBank/DDBJ whole genome shotgun (WGS) entry which is preliminary data.</text>
</comment>
<organism evidence="8 9">
    <name type="scientific">Eshraghiella crossota DSM 2876</name>
    <dbReference type="NCBI Taxonomy" id="511680"/>
    <lineage>
        <taxon>Bacteria</taxon>
        <taxon>Bacillati</taxon>
        <taxon>Bacillota</taxon>
        <taxon>Clostridia</taxon>
        <taxon>Lachnospirales</taxon>
        <taxon>Lachnospiraceae</taxon>
        <taxon>Eshraghiella</taxon>
    </lineage>
</organism>
<dbReference type="PANTHER" id="PTHR11078:SF3">
    <property type="entry name" value="ANTITERMINATION NUSB DOMAIN-CONTAINING PROTEIN"/>
    <property type="match status" value="1"/>
</dbReference>
<evidence type="ECO:0000313" key="8">
    <source>
        <dbReference type="EMBL" id="EFF68163.1"/>
    </source>
</evidence>
<keyword evidence="2 6" id="KW-0889">Transcription antitermination</keyword>
<dbReference type="InterPro" id="IPR035926">
    <property type="entry name" value="NusB-like_sf"/>
</dbReference>
<evidence type="ECO:0000313" key="9">
    <source>
        <dbReference type="Proteomes" id="UP000006238"/>
    </source>
</evidence>
<evidence type="ECO:0000256" key="4">
    <source>
        <dbReference type="ARBA" id="ARBA00023015"/>
    </source>
</evidence>
<dbReference type="RefSeq" id="WP_005603028.1">
    <property type="nucleotide sequence ID" value="NZ_GG663524.1"/>
</dbReference>
<comment type="similarity">
    <text evidence="1 6">Belongs to the NusB family.</text>
</comment>
<proteinExistence type="inferred from homology"/>
<keyword evidence="3 6" id="KW-0694">RNA-binding</keyword>
<name>D4S015_9FIRM</name>
<keyword evidence="5 6" id="KW-0804">Transcription</keyword>
<evidence type="ECO:0000256" key="3">
    <source>
        <dbReference type="ARBA" id="ARBA00022884"/>
    </source>
</evidence>
<comment type="function">
    <text evidence="6">Involved in transcription antitermination. Required for transcription of ribosomal RNA (rRNA) genes. Binds specifically to the boxA antiterminator sequence of the ribosomal RNA (rrn) operons.</text>
</comment>
<dbReference type="eggNOG" id="COG0781">
    <property type="taxonomic scope" value="Bacteria"/>
</dbReference>
<dbReference type="GeneID" id="98918339"/>
<dbReference type="AlphaFoldDB" id="D4S015"/>
<keyword evidence="4 6" id="KW-0805">Transcription regulation</keyword>
<protein>
    <recommendedName>
        <fullName evidence="6">Transcription antitermination protein NusB</fullName>
    </recommendedName>
    <alternativeName>
        <fullName evidence="6">Antitermination factor NusB</fullName>
    </alternativeName>
</protein>
<dbReference type="Gene3D" id="1.10.940.10">
    <property type="entry name" value="NusB-like"/>
    <property type="match status" value="1"/>
</dbReference>
<evidence type="ECO:0000256" key="2">
    <source>
        <dbReference type="ARBA" id="ARBA00022814"/>
    </source>
</evidence>
<dbReference type="HOGENOM" id="CLU_087843_3_1_9"/>
<dbReference type="GO" id="GO:0031564">
    <property type="term" value="P:transcription antitermination"/>
    <property type="evidence" value="ECO:0007669"/>
    <property type="project" value="UniProtKB-KW"/>
</dbReference>
<feature type="domain" description="NusB/RsmB/TIM44" evidence="7">
    <location>
        <begin position="6"/>
        <end position="142"/>
    </location>
</feature>
<sequence length="142" mass="16152">MNRTALRETVFKVLFRYEFHDSESFAGQMNLFFAEYPESGDEEENWPALDSKSAEEITGKVTDILCHIDEIDKVISEKSEGWDIDRIGKAELSIMRIAVYEILYDDNIENAVSISEAVKLAKKYGDEKAYGFVNGVLAKIVK</sequence>
<dbReference type="NCBIfam" id="TIGR01951">
    <property type="entry name" value="nusB"/>
    <property type="match status" value="1"/>
</dbReference>
<evidence type="ECO:0000256" key="5">
    <source>
        <dbReference type="ARBA" id="ARBA00023163"/>
    </source>
</evidence>
<dbReference type="EMBL" id="ABWN01000030">
    <property type="protein sequence ID" value="EFF68163.1"/>
    <property type="molecule type" value="Genomic_DNA"/>
</dbReference>
<dbReference type="PANTHER" id="PTHR11078">
    <property type="entry name" value="N UTILIZATION SUBSTANCE PROTEIN B-RELATED"/>
    <property type="match status" value="1"/>
</dbReference>
<dbReference type="HAMAP" id="MF_00073">
    <property type="entry name" value="NusB"/>
    <property type="match status" value="1"/>
</dbReference>